<accession>A0A0A9FJN6</accession>
<protein>
    <submittedName>
        <fullName evidence="2">Uncharacterized protein</fullName>
    </submittedName>
</protein>
<reference evidence="2" key="1">
    <citation type="submission" date="2014-09" db="EMBL/GenBank/DDBJ databases">
        <authorList>
            <person name="Magalhaes I.L.F."/>
            <person name="Oliveira U."/>
            <person name="Santos F.R."/>
            <person name="Vidigal T.H.D.A."/>
            <person name="Brescovit A.D."/>
            <person name="Santos A.J."/>
        </authorList>
    </citation>
    <scope>NUCLEOTIDE SEQUENCE</scope>
    <source>
        <tissue evidence="2">Shoot tissue taken approximately 20 cm above the soil surface</tissue>
    </source>
</reference>
<feature type="compositionally biased region" description="Basic and acidic residues" evidence="1">
    <location>
        <begin position="1"/>
        <end position="12"/>
    </location>
</feature>
<proteinExistence type="predicted"/>
<dbReference type="EMBL" id="GBRH01184681">
    <property type="protein sequence ID" value="JAE13215.1"/>
    <property type="molecule type" value="Transcribed_RNA"/>
</dbReference>
<name>A0A0A9FJN6_ARUDO</name>
<evidence type="ECO:0000256" key="1">
    <source>
        <dbReference type="SAM" id="MobiDB-lite"/>
    </source>
</evidence>
<feature type="region of interest" description="Disordered" evidence="1">
    <location>
        <begin position="1"/>
        <end position="47"/>
    </location>
</feature>
<organism evidence="2">
    <name type="scientific">Arundo donax</name>
    <name type="common">Giant reed</name>
    <name type="synonym">Donax arundinaceus</name>
    <dbReference type="NCBI Taxonomy" id="35708"/>
    <lineage>
        <taxon>Eukaryota</taxon>
        <taxon>Viridiplantae</taxon>
        <taxon>Streptophyta</taxon>
        <taxon>Embryophyta</taxon>
        <taxon>Tracheophyta</taxon>
        <taxon>Spermatophyta</taxon>
        <taxon>Magnoliopsida</taxon>
        <taxon>Liliopsida</taxon>
        <taxon>Poales</taxon>
        <taxon>Poaceae</taxon>
        <taxon>PACMAD clade</taxon>
        <taxon>Arundinoideae</taxon>
        <taxon>Arundineae</taxon>
        <taxon>Arundo</taxon>
    </lineage>
</organism>
<feature type="region of interest" description="Disordered" evidence="1">
    <location>
        <begin position="118"/>
        <end position="148"/>
    </location>
</feature>
<dbReference type="AlphaFoldDB" id="A0A0A9FJN6"/>
<sequence length="148" mass="16642">MKGRHAAKEGKTRTKLTTNNSFKHTIKGLPHTNKRRNQTNIDRSAAPVSLERSRMTMGNELEVMFIGLEMYLASHFLPSLTSPSESLPSFPFPTPLFNPTSISALTFHRPPPLILCLPPSWPPPRPRQHSDFAPTWPPQPSQRDGYSS</sequence>
<evidence type="ECO:0000313" key="2">
    <source>
        <dbReference type="EMBL" id="JAE13215.1"/>
    </source>
</evidence>
<reference evidence="2" key="2">
    <citation type="journal article" date="2015" name="Data Brief">
        <title>Shoot transcriptome of the giant reed, Arundo donax.</title>
        <authorList>
            <person name="Barrero R.A."/>
            <person name="Guerrero F.D."/>
            <person name="Moolhuijzen P."/>
            <person name="Goolsby J.A."/>
            <person name="Tidwell J."/>
            <person name="Bellgard S.E."/>
            <person name="Bellgard M.I."/>
        </authorList>
    </citation>
    <scope>NUCLEOTIDE SEQUENCE</scope>
    <source>
        <tissue evidence="2">Shoot tissue taken approximately 20 cm above the soil surface</tissue>
    </source>
</reference>